<dbReference type="GO" id="GO:0004252">
    <property type="term" value="F:serine-type endopeptidase activity"/>
    <property type="evidence" value="ECO:0007669"/>
    <property type="project" value="InterPro"/>
</dbReference>
<dbReference type="AlphaFoldDB" id="A0A218XYS1"/>
<comment type="function">
    <text evidence="6">Serine protease involved in intramembrane proteolysis.</text>
</comment>
<feature type="transmembrane region" description="Helical" evidence="6">
    <location>
        <begin position="213"/>
        <end position="232"/>
    </location>
</feature>
<organism evidence="8 9">
    <name type="scientific">Punica granatum</name>
    <name type="common">Pomegranate</name>
    <dbReference type="NCBI Taxonomy" id="22663"/>
    <lineage>
        <taxon>Eukaryota</taxon>
        <taxon>Viridiplantae</taxon>
        <taxon>Streptophyta</taxon>
        <taxon>Embryophyta</taxon>
        <taxon>Tracheophyta</taxon>
        <taxon>Spermatophyta</taxon>
        <taxon>Magnoliopsida</taxon>
        <taxon>eudicotyledons</taxon>
        <taxon>Gunneridae</taxon>
        <taxon>Pentapetalae</taxon>
        <taxon>rosids</taxon>
        <taxon>malvids</taxon>
        <taxon>Myrtales</taxon>
        <taxon>Lythraceae</taxon>
        <taxon>Punica</taxon>
    </lineage>
</organism>
<evidence type="ECO:0000256" key="2">
    <source>
        <dbReference type="ARBA" id="ARBA00009045"/>
    </source>
</evidence>
<evidence type="ECO:0000259" key="7">
    <source>
        <dbReference type="Pfam" id="PF01694"/>
    </source>
</evidence>
<dbReference type="InterPro" id="IPR002610">
    <property type="entry name" value="Peptidase_S54_rhomboid-like"/>
</dbReference>
<feature type="transmembrane region" description="Helical" evidence="6">
    <location>
        <begin position="185"/>
        <end position="206"/>
    </location>
</feature>
<keyword evidence="6" id="KW-0645">Protease</keyword>
<dbReference type="Pfam" id="PF01694">
    <property type="entry name" value="Rhomboid"/>
    <property type="match status" value="1"/>
</dbReference>
<keyword evidence="6" id="KW-0720">Serine protease</keyword>
<reference evidence="11" key="4">
    <citation type="submission" date="2025-04" db="UniProtKB">
        <authorList>
            <consortium name="RefSeq"/>
        </authorList>
    </citation>
    <scope>IDENTIFICATION</scope>
    <source>
        <tissue evidence="11">Leaf</tissue>
    </source>
</reference>
<dbReference type="Gene3D" id="1.20.1540.10">
    <property type="entry name" value="Rhomboid-like"/>
    <property type="match status" value="1"/>
</dbReference>
<gene>
    <name evidence="11" type="primary">LOC116187486</name>
    <name evidence="8" type="ORF">CDL15_Pgr006528</name>
</gene>
<feature type="transmembrane region" description="Helical" evidence="6">
    <location>
        <begin position="292"/>
        <end position="313"/>
    </location>
</feature>
<dbReference type="EC" id="3.4.21.105" evidence="6"/>
<evidence type="ECO:0000256" key="4">
    <source>
        <dbReference type="ARBA" id="ARBA00022989"/>
    </source>
</evidence>
<feature type="domain" description="Peptidase S54 rhomboid" evidence="7">
    <location>
        <begin position="122"/>
        <end position="255"/>
    </location>
</feature>
<protein>
    <recommendedName>
        <fullName evidence="6">RHOMBOID-like protein</fullName>
        <ecNumber evidence="6">3.4.21.105</ecNumber>
    </recommendedName>
</protein>
<dbReference type="EMBL" id="MTKT01000553">
    <property type="protein sequence ID" value="OWM90207.1"/>
    <property type="molecule type" value="Genomic_DNA"/>
</dbReference>
<evidence type="ECO:0000256" key="6">
    <source>
        <dbReference type="RuleBase" id="RU362115"/>
    </source>
</evidence>
<evidence type="ECO:0000313" key="10">
    <source>
        <dbReference type="Proteomes" id="UP000515151"/>
    </source>
</evidence>
<sequence>MAETTKSDTHVDIKPAHPPRVSFDFIEYPIGEHKAPFFRSGFRQRRDTWIISLFAILHIVAFIWTMAINNCVEKSHGDCAVKVLGRLSFQPLSENPLLGPSASTLDIMGALQRKSLIEHLNWRLFTFPCLHAGFVHLLVNLVSVMFVGILLEQEFRSLRIGMIYVLSGFAGSLFAALFAQGSPQVGASGALFGLLGAMLSGLIWNWKLYTDKLAALAFICFIFVVNFVLGMLPFIDNFASIGGFMSGMLLGFAVLYTPRTTQVAHNKAGLFDYGIKSSARLKQKLDKPIHRIVALLVFVLMFSGCLVAVLRGINLNHYCSWCRSVDCVLSNRWSCNEATSFCQTIVSESQMTLTCVANGNFRVFPFTNVSPARTGDLCSLICS</sequence>
<keyword evidence="6" id="KW-0378">Hydrolase</keyword>
<proteinExistence type="inferred from homology"/>
<keyword evidence="5 6" id="KW-0472">Membrane</keyword>
<evidence type="ECO:0000313" key="8">
    <source>
        <dbReference type="EMBL" id="OWM90207.1"/>
    </source>
</evidence>
<name>A0A218XYS1_PUNGR</name>
<dbReference type="PANTHER" id="PTHR22936:SF75">
    <property type="entry name" value="RHOMBOID-LIKE PROTEIN 8"/>
    <property type="match status" value="1"/>
</dbReference>
<dbReference type="GO" id="GO:0006508">
    <property type="term" value="P:proteolysis"/>
    <property type="evidence" value="ECO:0007669"/>
    <property type="project" value="UniProtKB-KW"/>
</dbReference>
<feature type="transmembrane region" description="Helical" evidence="6">
    <location>
        <begin position="49"/>
        <end position="68"/>
    </location>
</feature>
<dbReference type="PANTHER" id="PTHR22936">
    <property type="entry name" value="RHOMBOID-RELATED"/>
    <property type="match status" value="1"/>
</dbReference>
<keyword evidence="3 6" id="KW-0812">Transmembrane</keyword>
<dbReference type="RefSeq" id="XP_031372085.1">
    <property type="nucleotide sequence ID" value="XM_031516225.1"/>
</dbReference>
<comment type="subcellular location">
    <subcellularLocation>
        <location evidence="1 6">Membrane</location>
        <topology evidence="1 6">Multi-pass membrane protein</topology>
    </subcellularLocation>
</comment>
<evidence type="ECO:0000313" key="9">
    <source>
        <dbReference type="Proteomes" id="UP000197138"/>
    </source>
</evidence>
<feature type="transmembrane region" description="Helical" evidence="6">
    <location>
        <begin position="238"/>
        <end position="257"/>
    </location>
</feature>
<feature type="transmembrane region" description="Helical" evidence="6">
    <location>
        <begin position="158"/>
        <end position="179"/>
    </location>
</feature>
<evidence type="ECO:0000256" key="5">
    <source>
        <dbReference type="ARBA" id="ARBA00023136"/>
    </source>
</evidence>
<reference evidence="8" key="2">
    <citation type="submission" date="2017-06" db="EMBL/GenBank/DDBJ databases">
        <title>The pomegranate genome and the genomics of punicalagin biosynthesis.</title>
        <authorList>
            <person name="Xu C."/>
        </authorList>
    </citation>
    <scope>NUCLEOTIDE SEQUENCE [LARGE SCALE GENOMIC DNA]</scope>
    <source>
        <tissue evidence="8">Fresh leaf</tissue>
    </source>
</reference>
<dbReference type="GeneID" id="116187486"/>
<comment type="similarity">
    <text evidence="2 6">Belongs to the peptidase S54 family.</text>
</comment>
<dbReference type="Proteomes" id="UP000197138">
    <property type="component" value="Unassembled WGS sequence"/>
</dbReference>
<reference evidence="9" key="1">
    <citation type="journal article" date="2017" name="Plant J.">
        <title>The pomegranate (Punica granatum L.) genome and the genomics of punicalagin biosynthesis.</title>
        <authorList>
            <person name="Qin G."/>
            <person name="Xu C."/>
            <person name="Ming R."/>
            <person name="Tang H."/>
            <person name="Guyot R."/>
            <person name="Kramer E.M."/>
            <person name="Hu Y."/>
            <person name="Yi X."/>
            <person name="Qi Y."/>
            <person name="Xu X."/>
            <person name="Gao Z."/>
            <person name="Pan H."/>
            <person name="Jian J."/>
            <person name="Tian Y."/>
            <person name="Yue Z."/>
            <person name="Xu Y."/>
        </authorList>
    </citation>
    <scope>NUCLEOTIDE SEQUENCE [LARGE SCALE GENOMIC DNA]</scope>
    <source>
        <strain evidence="9">cv. Dabenzi</strain>
    </source>
</reference>
<dbReference type="Proteomes" id="UP000515151">
    <property type="component" value="Chromosome 8"/>
</dbReference>
<dbReference type="InterPro" id="IPR035952">
    <property type="entry name" value="Rhomboid-like_sf"/>
</dbReference>
<evidence type="ECO:0000256" key="3">
    <source>
        <dbReference type="ARBA" id="ARBA00022692"/>
    </source>
</evidence>
<dbReference type="InterPro" id="IPR022764">
    <property type="entry name" value="Peptidase_S54_rhomboid_dom"/>
</dbReference>
<accession>A0A218XYS1</accession>
<feature type="transmembrane region" description="Helical" evidence="6">
    <location>
        <begin position="130"/>
        <end position="151"/>
    </location>
</feature>
<comment type="catalytic activity">
    <reaction evidence="6">
        <text>Cleaves type-1 transmembrane domains using a catalytic dyad composed of serine and histidine that are contributed by different transmembrane domains.</text>
        <dbReference type="EC" id="3.4.21.105"/>
    </reaction>
</comment>
<evidence type="ECO:0000256" key="1">
    <source>
        <dbReference type="ARBA" id="ARBA00004141"/>
    </source>
</evidence>
<dbReference type="GO" id="GO:0016020">
    <property type="term" value="C:membrane"/>
    <property type="evidence" value="ECO:0007669"/>
    <property type="project" value="UniProtKB-SubCell"/>
</dbReference>
<keyword evidence="4 6" id="KW-1133">Transmembrane helix</keyword>
<dbReference type="SUPFAM" id="SSF144091">
    <property type="entry name" value="Rhomboid-like"/>
    <property type="match status" value="1"/>
</dbReference>
<evidence type="ECO:0000313" key="11">
    <source>
        <dbReference type="RefSeq" id="XP_031372085.1"/>
    </source>
</evidence>
<reference evidence="10" key="3">
    <citation type="journal article" date="2020" name="Plant Biotechnol. J.">
        <title>The pomegranate (Punica granatum L.) draft genome dissects genetic divergence between soft- and hard-seeded cultivars.</title>
        <authorList>
            <person name="Luo X."/>
            <person name="Li H."/>
            <person name="Wu Z."/>
            <person name="Yao W."/>
            <person name="Zhao P."/>
            <person name="Cao D."/>
            <person name="Yu H."/>
            <person name="Li K."/>
            <person name="Poudel K."/>
            <person name="Zhao D."/>
            <person name="Zhang F."/>
            <person name="Xia X."/>
            <person name="Chen L."/>
            <person name="Wang Q."/>
            <person name="Jing D."/>
            <person name="Cao S."/>
        </authorList>
    </citation>
    <scope>NUCLEOTIDE SEQUENCE [LARGE SCALE GENOMIC DNA]</scope>
</reference>
<keyword evidence="10" id="KW-1185">Reference proteome</keyword>